<reference evidence="1 2" key="2">
    <citation type="submission" date="2018-11" db="EMBL/GenBank/DDBJ databases">
        <authorList>
            <consortium name="Pathogen Informatics"/>
        </authorList>
    </citation>
    <scope>NUCLEOTIDE SEQUENCE [LARGE SCALE GENOMIC DNA]</scope>
    <source>
        <strain evidence="1 2">MHpl1</strain>
    </source>
</reference>
<keyword evidence="2" id="KW-1185">Reference proteome</keyword>
<name>A0A0N4VZN7_HAEPC</name>
<evidence type="ECO:0000313" key="1">
    <source>
        <dbReference type="EMBL" id="VDO16660.1"/>
    </source>
</evidence>
<proteinExistence type="predicted"/>
<dbReference type="Proteomes" id="UP000268014">
    <property type="component" value="Unassembled WGS sequence"/>
</dbReference>
<dbReference type="OrthoDB" id="5855500at2759"/>
<evidence type="ECO:0000313" key="3">
    <source>
        <dbReference type="WBParaSite" id="HPLM_0000275901-mRNA-1"/>
    </source>
</evidence>
<dbReference type="EMBL" id="UZAF01006587">
    <property type="protein sequence ID" value="VDO16660.1"/>
    <property type="molecule type" value="Genomic_DNA"/>
</dbReference>
<dbReference type="WBParaSite" id="HPLM_0000275901-mRNA-1">
    <property type="protein sequence ID" value="HPLM_0000275901-mRNA-1"/>
    <property type="gene ID" value="HPLM_0000275901"/>
</dbReference>
<organism evidence="3">
    <name type="scientific">Haemonchus placei</name>
    <name type="common">Barber's pole worm</name>
    <dbReference type="NCBI Taxonomy" id="6290"/>
    <lineage>
        <taxon>Eukaryota</taxon>
        <taxon>Metazoa</taxon>
        <taxon>Ecdysozoa</taxon>
        <taxon>Nematoda</taxon>
        <taxon>Chromadorea</taxon>
        <taxon>Rhabditida</taxon>
        <taxon>Rhabditina</taxon>
        <taxon>Rhabditomorpha</taxon>
        <taxon>Strongyloidea</taxon>
        <taxon>Trichostrongylidae</taxon>
        <taxon>Haemonchus</taxon>
    </lineage>
</organism>
<gene>
    <name evidence="1" type="ORF">HPLM_LOCUS2755</name>
</gene>
<evidence type="ECO:0000313" key="2">
    <source>
        <dbReference type="Proteomes" id="UP000268014"/>
    </source>
</evidence>
<accession>A0A0N4VZN7</accession>
<protein>
    <submittedName>
        <fullName evidence="1 3">Uncharacterized protein</fullName>
    </submittedName>
</protein>
<dbReference type="AlphaFoldDB" id="A0A0N4VZN7"/>
<sequence length="90" mass="9684">MTSSEFAGGPAQGLNGLGVFYYDSQTQQSTPSAYFPTQPTAVAPTASFTSQSTQDPVCLRFLFAINFIQLLPRNSSVPLLRIALFPGHGR</sequence>
<reference evidence="3" key="1">
    <citation type="submission" date="2017-02" db="UniProtKB">
        <authorList>
            <consortium name="WormBaseParasite"/>
        </authorList>
    </citation>
    <scope>IDENTIFICATION</scope>
</reference>